<feature type="chain" id="PRO_5043827701" evidence="1">
    <location>
        <begin position="27"/>
        <end position="260"/>
    </location>
</feature>
<evidence type="ECO:0000313" key="2">
    <source>
        <dbReference type="EMBL" id="WTZ10262.1"/>
    </source>
</evidence>
<protein>
    <submittedName>
        <fullName evidence="2">Calcium-binding protein</fullName>
    </submittedName>
</protein>
<evidence type="ECO:0000256" key="1">
    <source>
        <dbReference type="SAM" id="SignalP"/>
    </source>
</evidence>
<dbReference type="EMBL" id="CP109546">
    <property type="protein sequence ID" value="WTZ10262.1"/>
    <property type="molecule type" value="Genomic_DNA"/>
</dbReference>
<organism evidence="2">
    <name type="scientific">Streptomyces sp. NBC_01393</name>
    <dbReference type="NCBI Taxonomy" id="2903851"/>
    <lineage>
        <taxon>Bacteria</taxon>
        <taxon>Bacillati</taxon>
        <taxon>Actinomycetota</taxon>
        <taxon>Actinomycetes</taxon>
        <taxon>Kitasatosporales</taxon>
        <taxon>Streptomycetaceae</taxon>
        <taxon>Streptomyces</taxon>
    </lineage>
</organism>
<name>A0AAU3HXX9_9ACTN</name>
<reference evidence="2" key="1">
    <citation type="submission" date="2022-10" db="EMBL/GenBank/DDBJ databases">
        <title>The complete genomes of actinobacterial strains from the NBC collection.</title>
        <authorList>
            <person name="Joergensen T.S."/>
            <person name="Alvarez Arevalo M."/>
            <person name="Sterndorff E.B."/>
            <person name="Faurdal D."/>
            <person name="Vuksanovic O."/>
            <person name="Mourched A.-S."/>
            <person name="Charusanti P."/>
            <person name="Shaw S."/>
            <person name="Blin K."/>
            <person name="Weber T."/>
        </authorList>
    </citation>
    <scope>NUCLEOTIDE SEQUENCE</scope>
    <source>
        <strain evidence="2">NBC_01393</strain>
    </source>
</reference>
<proteinExistence type="predicted"/>
<keyword evidence="1" id="KW-0732">Signal</keyword>
<feature type="signal peptide" evidence="1">
    <location>
        <begin position="1"/>
        <end position="26"/>
    </location>
</feature>
<gene>
    <name evidence="2" type="ORF">OG699_21050</name>
</gene>
<sequence length="260" mass="27531">MRKLTLGAALAGAVAVAGLLAPGAQATEVVGNVDVGHFKITGGGGVGKDVVLGISDSRTVTAQLEASDDSGITVADFTLFHGSTLAKADAVLKSTETAPSCTASGTSSVCTKHFTINPRRDLHNSLAGIWKVAIDVHAKDGDYVKAEGYTTFFMKRFSKLTANAAPEPVRKGSALTVTGKLSRANWDTHDYRGYAGQRGYLEFRTPGIDYYESLGYTPSSTTGTLSAKVTASSDRYWRYEFRPTTTTPGVKSTGDFVDVR</sequence>
<dbReference type="AlphaFoldDB" id="A0AAU3HXX9"/>
<accession>A0AAU3HXX9</accession>